<dbReference type="InterPro" id="IPR023753">
    <property type="entry name" value="FAD/NAD-binding_dom"/>
</dbReference>
<dbReference type="EC" id="1.18.1.1" evidence="11"/>
<comment type="cofactor">
    <cofactor evidence="1">
        <name>FAD</name>
        <dbReference type="ChEBI" id="CHEBI:57692"/>
    </cofactor>
</comment>
<evidence type="ECO:0000256" key="7">
    <source>
        <dbReference type="ARBA" id="ARBA00023002"/>
    </source>
</evidence>
<dbReference type="GO" id="GO:0015044">
    <property type="term" value="F:rubredoxin-NAD+ reductase activity"/>
    <property type="evidence" value="ECO:0007669"/>
    <property type="project" value="UniProtKB-EC"/>
</dbReference>
<evidence type="ECO:0000259" key="10">
    <source>
        <dbReference type="Pfam" id="PF18113"/>
    </source>
</evidence>
<dbReference type="SUPFAM" id="SSF51905">
    <property type="entry name" value="FAD/NAD(P)-binding domain"/>
    <property type="match status" value="1"/>
</dbReference>
<comment type="caution">
    <text evidence="11">The sequence shown here is derived from an EMBL/GenBank/DDBJ whole genome shotgun (WGS) entry which is preliminary data.</text>
</comment>
<evidence type="ECO:0000259" key="9">
    <source>
        <dbReference type="Pfam" id="PF07992"/>
    </source>
</evidence>
<keyword evidence="8" id="KW-0520">NAD</keyword>
<evidence type="ECO:0000313" key="12">
    <source>
        <dbReference type="Proteomes" id="UP000598032"/>
    </source>
</evidence>
<evidence type="ECO:0000256" key="5">
    <source>
        <dbReference type="ARBA" id="ARBA00022630"/>
    </source>
</evidence>
<evidence type="ECO:0000256" key="3">
    <source>
        <dbReference type="ARBA" id="ARBA00006442"/>
    </source>
</evidence>
<dbReference type="PRINTS" id="PR00411">
    <property type="entry name" value="PNDRDTASEI"/>
</dbReference>
<dbReference type="Gene3D" id="3.30.390.120">
    <property type="match status" value="1"/>
</dbReference>
<evidence type="ECO:0000256" key="1">
    <source>
        <dbReference type="ARBA" id="ARBA00001974"/>
    </source>
</evidence>
<organism evidence="11 12">
    <name type="scientific">Paraburkholderia metrosideri</name>
    <dbReference type="NCBI Taxonomy" id="580937"/>
    <lineage>
        <taxon>Bacteria</taxon>
        <taxon>Pseudomonadati</taxon>
        <taxon>Pseudomonadota</taxon>
        <taxon>Betaproteobacteria</taxon>
        <taxon>Burkholderiales</taxon>
        <taxon>Burkholderiaceae</taxon>
        <taxon>Paraburkholderia</taxon>
    </lineage>
</organism>
<dbReference type="Proteomes" id="UP000598032">
    <property type="component" value="Unassembled WGS sequence"/>
</dbReference>
<keyword evidence="7 11" id="KW-0560">Oxidoreductase</keyword>
<keyword evidence="5" id="KW-0285">Flavoprotein</keyword>
<comment type="similarity">
    <text evidence="3">Belongs to the FAD-dependent oxidoreductase family.</text>
</comment>
<evidence type="ECO:0000256" key="4">
    <source>
        <dbReference type="ARBA" id="ARBA00022490"/>
    </source>
</evidence>
<dbReference type="PANTHER" id="PTHR43429">
    <property type="entry name" value="PYRIDINE NUCLEOTIDE-DISULFIDE OXIDOREDUCTASE DOMAIN-CONTAINING"/>
    <property type="match status" value="1"/>
</dbReference>
<dbReference type="Gene3D" id="3.50.50.60">
    <property type="entry name" value="FAD/NAD(P)-binding domain"/>
    <property type="match status" value="2"/>
</dbReference>
<dbReference type="Pfam" id="PF07992">
    <property type="entry name" value="Pyr_redox_2"/>
    <property type="match status" value="1"/>
</dbReference>
<name>A0ABN7HIQ5_9BURK</name>
<proteinExistence type="inferred from homology"/>
<dbReference type="InterPro" id="IPR041364">
    <property type="entry name" value="Rbx-bd"/>
</dbReference>
<dbReference type="InterPro" id="IPR050260">
    <property type="entry name" value="FAD-bd_OxRdtase"/>
</dbReference>
<gene>
    <name evidence="11" type="primary">rubB</name>
    <name evidence="11" type="ORF">LMG28140_01286</name>
</gene>
<comment type="subcellular location">
    <subcellularLocation>
        <location evidence="2">Cytoplasm</location>
    </subcellularLocation>
</comment>
<evidence type="ECO:0000256" key="8">
    <source>
        <dbReference type="ARBA" id="ARBA00023027"/>
    </source>
</evidence>
<feature type="domain" description="FAD/NAD(P)-binding" evidence="9">
    <location>
        <begin position="13"/>
        <end position="292"/>
    </location>
</feature>
<dbReference type="PRINTS" id="PR00368">
    <property type="entry name" value="FADPNR"/>
</dbReference>
<sequence>MTAAQQENSAQPVVIVGTGMAGYTVARELRKLDSQVPIVMISRDNGSFYSKPMLSNALAMKKEPHTLATFDAMAMASQLGAWIRVGQNVERIVPDQHVLVVDHALLGYSKLVLATGADPRRLQVPGDGAADVLSINDLDDYARFRLALTGCRSVAILGAGLIGCEFANDLAAAGYAVHLIDPAATPLVRLLPQQMGEIFARALGHGGIRFHAGRSVQRIDRLSDGYRLSFADAEPIDADLVVSAIGLAPRTSLAAAAGLHIEQGIRTDAWCRTSEPDIYALGDCAAIDGKVQPYVLPIMHAARALARTLAGEPTRVAFPVMPVTVKTPASPAVVVSPASEGAWTIEAGERAGEHASNQAGDAIAVHAARAVCRDAASERPVGFALLGAAIEGKAALVKAMSANETSPPSATAP</sequence>
<reference evidence="11 12" key="1">
    <citation type="submission" date="2020-10" db="EMBL/GenBank/DDBJ databases">
        <authorList>
            <person name="Peeters C."/>
        </authorList>
    </citation>
    <scope>NUCLEOTIDE SEQUENCE [LARGE SCALE GENOMIC DNA]</scope>
    <source>
        <strain evidence="11 12">LMG 28140</strain>
    </source>
</reference>
<evidence type="ECO:0000313" key="11">
    <source>
        <dbReference type="EMBL" id="CAD6521697.1"/>
    </source>
</evidence>
<dbReference type="RefSeq" id="WP_201641466.1">
    <property type="nucleotide sequence ID" value="NZ_CAJHCP010000003.1"/>
</dbReference>
<protein>
    <submittedName>
        <fullName evidence="11">Rubredoxin-NAD(+) reductase</fullName>
        <ecNumber evidence="11">1.18.1.1</ecNumber>
    </submittedName>
</protein>
<dbReference type="InterPro" id="IPR036188">
    <property type="entry name" value="FAD/NAD-bd_sf"/>
</dbReference>
<evidence type="ECO:0000256" key="6">
    <source>
        <dbReference type="ARBA" id="ARBA00022827"/>
    </source>
</evidence>
<evidence type="ECO:0000256" key="2">
    <source>
        <dbReference type="ARBA" id="ARBA00004496"/>
    </source>
</evidence>
<dbReference type="EMBL" id="CAJHCP010000003">
    <property type="protein sequence ID" value="CAD6521697.1"/>
    <property type="molecule type" value="Genomic_DNA"/>
</dbReference>
<keyword evidence="12" id="KW-1185">Reference proteome</keyword>
<keyword evidence="6" id="KW-0274">FAD</keyword>
<keyword evidence="4" id="KW-0963">Cytoplasm</keyword>
<feature type="domain" description="Rubredoxin binding" evidence="10">
    <location>
        <begin position="315"/>
        <end position="399"/>
    </location>
</feature>
<dbReference type="PANTHER" id="PTHR43429:SF3">
    <property type="entry name" value="NITRITE REDUCTASE [NAD(P)H]"/>
    <property type="match status" value="1"/>
</dbReference>
<dbReference type="Pfam" id="PF18113">
    <property type="entry name" value="Rbx_binding"/>
    <property type="match status" value="1"/>
</dbReference>
<accession>A0ABN7HIQ5</accession>